<dbReference type="AlphaFoldDB" id="A0A3N4Q1A6"/>
<dbReference type="InterPro" id="IPR005094">
    <property type="entry name" value="Endonuclease_MobA/VirD2"/>
</dbReference>
<name>A0A3N4Q1A6_9BACT</name>
<organism evidence="2 3">
    <name type="scientific">Chitinophaga lutea</name>
    <dbReference type="NCBI Taxonomy" id="2488634"/>
    <lineage>
        <taxon>Bacteria</taxon>
        <taxon>Pseudomonadati</taxon>
        <taxon>Bacteroidota</taxon>
        <taxon>Chitinophagia</taxon>
        <taxon>Chitinophagales</taxon>
        <taxon>Chitinophagaceae</taxon>
        <taxon>Chitinophaga</taxon>
    </lineage>
</organism>
<keyword evidence="3" id="KW-1185">Reference proteome</keyword>
<sequence length="253" mass="29039">MIGKIIIGKSFKGCISYCLSPKQGQAERAEVIHYNNCYGDKNELIRQFEELREHNPKLGKPVIHVILSLAPGDKVRPGLKEAIAQECAENLGFADCQYLAISHNDTQHQHIHIIGNRVRYNGKTVSDSNNYRQIVRFCRKMEQKYNLTKVLNPRRYLSSVNQLIPREDQRKNILKRAISRALQEAKDLNSFLSLMKSSGYTVDKGRGIAFIDAQKVRTKGSEIGYSLQNIQETIERLNNRQIISPRQYRGIRI</sequence>
<dbReference type="OrthoDB" id="915634at2"/>
<accession>A0A3N4Q1A6</accession>
<dbReference type="EMBL" id="RPDH01000002">
    <property type="protein sequence ID" value="RPE09740.1"/>
    <property type="molecule type" value="Genomic_DNA"/>
</dbReference>
<evidence type="ECO:0000313" key="3">
    <source>
        <dbReference type="Proteomes" id="UP000278351"/>
    </source>
</evidence>
<feature type="domain" description="MobA/VirD2-like nuclease" evidence="1">
    <location>
        <begin position="17"/>
        <end position="147"/>
    </location>
</feature>
<proteinExistence type="predicted"/>
<comment type="caution">
    <text evidence="2">The sequence shown here is derived from an EMBL/GenBank/DDBJ whole genome shotgun (WGS) entry which is preliminary data.</text>
</comment>
<dbReference type="RefSeq" id="WP_123848720.1">
    <property type="nucleotide sequence ID" value="NZ_RPDH01000002.1"/>
</dbReference>
<dbReference type="Proteomes" id="UP000278351">
    <property type="component" value="Unassembled WGS sequence"/>
</dbReference>
<evidence type="ECO:0000259" key="1">
    <source>
        <dbReference type="Pfam" id="PF03432"/>
    </source>
</evidence>
<evidence type="ECO:0000313" key="2">
    <source>
        <dbReference type="EMBL" id="RPE09740.1"/>
    </source>
</evidence>
<dbReference type="Pfam" id="PF03432">
    <property type="entry name" value="Relaxase"/>
    <property type="match status" value="1"/>
</dbReference>
<protein>
    <submittedName>
        <fullName evidence="2">Relaxase</fullName>
    </submittedName>
</protein>
<gene>
    <name evidence="2" type="ORF">EGT74_22470</name>
</gene>
<reference evidence="2 3" key="1">
    <citation type="submission" date="2018-11" db="EMBL/GenBank/DDBJ databases">
        <title>Chitinophaga lutea sp.nov., isolate from arsenic contaminated soil.</title>
        <authorList>
            <person name="Zong Y."/>
        </authorList>
    </citation>
    <scope>NUCLEOTIDE SEQUENCE [LARGE SCALE GENOMIC DNA]</scope>
    <source>
        <strain evidence="2 3">ZY74</strain>
    </source>
</reference>